<gene>
    <name evidence="2" type="ORF">PNK_0357</name>
</gene>
<dbReference type="PROSITE" id="PS51186">
    <property type="entry name" value="GNAT"/>
    <property type="match status" value="1"/>
</dbReference>
<sequence>MNDKMLILNRFSLPDYDTQEFKAYERLILPQALERLKELTAEEGYWVATEARLDGELVGCAMAQYFSINQTAQLYSLVVKENYRQRGIGQALFQCLETTLKEQDHIFALGFEYEKNDAYAPAIEKILAHRQWNPPKLYLVRCHFDAYAFNPRWIHLANRFPPEMELFKWKDLTAEERKRIAFMRDQGMFLPYLSPFREEKQIDLPTSVGLRYKNQVIGWSITHRLDPDTLRYSALYIDKDFQFSGYGILLLSESIRLHKQLPIPRAIFEINLQEIDLSWRRFVKKRLIPISDRVERMKWAIQIYI</sequence>
<dbReference type="Proteomes" id="UP000069902">
    <property type="component" value="Chromosome cPNK"/>
</dbReference>
<feature type="domain" description="N-acetyltransferase" evidence="1">
    <location>
        <begin position="6"/>
        <end position="173"/>
    </location>
</feature>
<dbReference type="EMBL" id="LN879502">
    <property type="protein sequence ID" value="CUI15994.1"/>
    <property type="molecule type" value="Genomic_DNA"/>
</dbReference>
<dbReference type="KEGG" id="pnl:PNK_0357"/>
<protein>
    <submittedName>
        <fullName evidence="2">Acetyltransferase, GNAT family</fullName>
    </submittedName>
</protein>
<dbReference type="STRING" id="389348.PNK_0357"/>
<dbReference type="Gene3D" id="3.40.630.30">
    <property type="match status" value="1"/>
</dbReference>
<evidence type="ECO:0000313" key="3">
    <source>
        <dbReference type="Proteomes" id="UP000069902"/>
    </source>
</evidence>
<keyword evidence="2" id="KW-0808">Transferase</keyword>
<reference evidence="3" key="1">
    <citation type="submission" date="2015-09" db="EMBL/GenBank/DDBJ databases">
        <authorList>
            <person name="Bertelli C."/>
        </authorList>
    </citation>
    <scope>NUCLEOTIDE SEQUENCE [LARGE SCALE GENOMIC DNA]</scope>
    <source>
        <strain evidence="3">KNic</strain>
    </source>
</reference>
<proteinExistence type="predicted"/>
<name>A0A0U5JB01_9BACT</name>
<dbReference type="AlphaFoldDB" id="A0A0U5JB01"/>
<keyword evidence="3" id="KW-1185">Reference proteome</keyword>
<dbReference type="InterPro" id="IPR016181">
    <property type="entry name" value="Acyl_CoA_acyltransferase"/>
</dbReference>
<dbReference type="GO" id="GO:0016747">
    <property type="term" value="F:acyltransferase activity, transferring groups other than amino-acyl groups"/>
    <property type="evidence" value="ECO:0007669"/>
    <property type="project" value="InterPro"/>
</dbReference>
<evidence type="ECO:0000259" key="1">
    <source>
        <dbReference type="PROSITE" id="PS51186"/>
    </source>
</evidence>
<dbReference type="InParanoid" id="A0A0U5JB01"/>
<evidence type="ECO:0000313" key="2">
    <source>
        <dbReference type="EMBL" id="CUI15994.1"/>
    </source>
</evidence>
<dbReference type="PATRIC" id="fig|389348.3.peg.405"/>
<accession>A0A0U5JB01</accession>
<dbReference type="InterPro" id="IPR000182">
    <property type="entry name" value="GNAT_dom"/>
</dbReference>
<dbReference type="Pfam" id="PF00583">
    <property type="entry name" value="Acetyltransf_1"/>
    <property type="match status" value="1"/>
</dbReference>
<organism evidence="2 3">
    <name type="scientific">Candidatus Protochlamydia naegleriophila</name>
    <dbReference type="NCBI Taxonomy" id="389348"/>
    <lineage>
        <taxon>Bacteria</taxon>
        <taxon>Pseudomonadati</taxon>
        <taxon>Chlamydiota</taxon>
        <taxon>Chlamydiia</taxon>
        <taxon>Parachlamydiales</taxon>
        <taxon>Parachlamydiaceae</taxon>
        <taxon>Candidatus Protochlamydia</taxon>
    </lineage>
</organism>
<dbReference type="RefSeq" id="WP_059059923.1">
    <property type="nucleotide sequence ID" value="NZ_LN879502.1"/>
</dbReference>
<dbReference type="CDD" id="cd04301">
    <property type="entry name" value="NAT_SF"/>
    <property type="match status" value="1"/>
</dbReference>
<dbReference type="SUPFAM" id="SSF55729">
    <property type="entry name" value="Acyl-CoA N-acyltransferases (Nat)"/>
    <property type="match status" value="2"/>
</dbReference>